<dbReference type="AlphaFoldDB" id="A0A7J9NCQ2"/>
<name>A0A7J9NCQ2_GOSSC</name>
<keyword evidence="2" id="KW-1185">Reference proteome</keyword>
<comment type="caution">
    <text evidence="1">The sequence shown here is derived from an EMBL/GenBank/DDBJ whole genome shotgun (WGS) entry which is preliminary data.</text>
</comment>
<dbReference type="Proteomes" id="UP000593576">
    <property type="component" value="Unassembled WGS sequence"/>
</dbReference>
<proteinExistence type="predicted"/>
<evidence type="ECO:0000313" key="1">
    <source>
        <dbReference type="EMBL" id="MBA0881105.1"/>
    </source>
</evidence>
<organism evidence="1 2">
    <name type="scientific">Gossypium schwendimanii</name>
    <name type="common">Cotton</name>
    <dbReference type="NCBI Taxonomy" id="34291"/>
    <lineage>
        <taxon>Eukaryota</taxon>
        <taxon>Viridiplantae</taxon>
        <taxon>Streptophyta</taxon>
        <taxon>Embryophyta</taxon>
        <taxon>Tracheophyta</taxon>
        <taxon>Spermatophyta</taxon>
        <taxon>Magnoliopsida</taxon>
        <taxon>eudicotyledons</taxon>
        <taxon>Gunneridae</taxon>
        <taxon>Pentapetalae</taxon>
        <taxon>rosids</taxon>
        <taxon>malvids</taxon>
        <taxon>Malvales</taxon>
        <taxon>Malvaceae</taxon>
        <taxon>Malvoideae</taxon>
        <taxon>Gossypium</taxon>
    </lineage>
</organism>
<sequence length="86" mass="10196">MRVGSLALIINWEIAQSLRLNYEVSRMVCTCAREARRIHHFLKNVEDWVIEYILREENIEANRLAKIAFNKEDGLQLFTDNLFDLD</sequence>
<evidence type="ECO:0000313" key="2">
    <source>
        <dbReference type="Proteomes" id="UP000593576"/>
    </source>
</evidence>
<protein>
    <recommendedName>
        <fullName evidence="3">RNase H type-1 domain-containing protein</fullName>
    </recommendedName>
</protein>
<gene>
    <name evidence="1" type="ORF">Goshw_007299</name>
</gene>
<accession>A0A7J9NCQ2</accession>
<reference evidence="1 2" key="1">
    <citation type="journal article" date="2019" name="Genome Biol. Evol.">
        <title>Insights into the evolution of the New World diploid cottons (Gossypium, subgenus Houzingenia) based on genome sequencing.</title>
        <authorList>
            <person name="Grover C.E."/>
            <person name="Arick M.A. 2nd"/>
            <person name="Thrash A."/>
            <person name="Conover J.L."/>
            <person name="Sanders W.S."/>
            <person name="Peterson D.G."/>
            <person name="Frelichowski J.E."/>
            <person name="Scheffler J.A."/>
            <person name="Scheffler B.E."/>
            <person name="Wendel J.F."/>
        </authorList>
    </citation>
    <scope>NUCLEOTIDE SEQUENCE [LARGE SCALE GENOMIC DNA]</scope>
    <source>
        <strain evidence="1">1</strain>
        <tissue evidence="1">Leaf</tissue>
    </source>
</reference>
<evidence type="ECO:0008006" key="3">
    <source>
        <dbReference type="Google" id="ProtNLM"/>
    </source>
</evidence>
<dbReference type="OrthoDB" id="10480414at2759"/>
<dbReference type="EMBL" id="JABFAF010278745">
    <property type="protein sequence ID" value="MBA0881105.1"/>
    <property type="molecule type" value="Genomic_DNA"/>
</dbReference>